<protein>
    <submittedName>
        <fullName evidence="2">Uncharacterized protein</fullName>
    </submittedName>
</protein>
<dbReference type="PATRIC" id="fig|1408254.3.peg.13"/>
<feature type="compositionally biased region" description="Basic and acidic residues" evidence="1">
    <location>
        <begin position="65"/>
        <end position="78"/>
    </location>
</feature>
<keyword evidence="3" id="KW-1185">Reference proteome</keyword>
<comment type="caution">
    <text evidence="2">The sequence shown here is derived from an EMBL/GenBank/DDBJ whole genome shotgun (WGS) entry which is preliminary data.</text>
</comment>
<accession>V6MFL8</accession>
<evidence type="ECO:0000313" key="2">
    <source>
        <dbReference type="EMBL" id="EST56705.1"/>
    </source>
</evidence>
<dbReference type="EMBL" id="AYJU01000001">
    <property type="protein sequence ID" value="EST56705.1"/>
    <property type="molecule type" value="Genomic_DNA"/>
</dbReference>
<sequence>MGKAPLHRFCTITMKGPLTLLIGPFIEFVSHMKKDPSHCHLRHLEQIFFKLVTITSNDYEQNEQNQDHSEVISEETTH</sequence>
<evidence type="ECO:0000313" key="3">
    <source>
        <dbReference type="Proteomes" id="UP000017973"/>
    </source>
</evidence>
<dbReference type="HOGENOM" id="CLU_2615098_0_0_9"/>
<name>V6MFL8_9BACL</name>
<organism evidence="2 3">
    <name type="scientific">Brevibacillus panacihumi W25</name>
    <dbReference type="NCBI Taxonomy" id="1408254"/>
    <lineage>
        <taxon>Bacteria</taxon>
        <taxon>Bacillati</taxon>
        <taxon>Bacillota</taxon>
        <taxon>Bacilli</taxon>
        <taxon>Bacillales</taxon>
        <taxon>Paenibacillaceae</taxon>
        <taxon>Brevibacillus</taxon>
    </lineage>
</organism>
<evidence type="ECO:0000256" key="1">
    <source>
        <dbReference type="SAM" id="MobiDB-lite"/>
    </source>
</evidence>
<reference evidence="2 3" key="1">
    <citation type="journal article" date="2014" name="Genome Announc.">
        <title>Draft Genome Sequence of Brevibacillus panacihumi Strain W25, a Halotolerant Hydrocarbon-Degrading Bacterium.</title>
        <authorList>
            <person name="Wang X."/>
            <person name="Jin D."/>
            <person name="Zhou L."/>
            <person name="Wu L."/>
            <person name="An W."/>
            <person name="Chen Y."/>
            <person name="Zhao L."/>
        </authorList>
    </citation>
    <scope>NUCLEOTIDE SEQUENCE [LARGE SCALE GENOMIC DNA]</scope>
    <source>
        <strain evidence="2 3">W25</strain>
    </source>
</reference>
<proteinExistence type="predicted"/>
<dbReference type="Proteomes" id="UP000017973">
    <property type="component" value="Unassembled WGS sequence"/>
</dbReference>
<feature type="region of interest" description="Disordered" evidence="1">
    <location>
        <begin position="59"/>
        <end position="78"/>
    </location>
</feature>
<gene>
    <name evidence="2" type="ORF">T458_00070</name>
</gene>
<dbReference type="AlphaFoldDB" id="V6MFL8"/>